<dbReference type="Proteomes" id="UP000234803">
    <property type="component" value="Unassembled WGS sequence"/>
</dbReference>
<reference evidence="7 8" key="1">
    <citation type="submission" date="2017-12" db="EMBL/GenBank/DDBJ databases">
        <title>Comparative Functional Genomics of Dry Heat Resistant strains isolated from the Viking Spacecraft.</title>
        <authorList>
            <person name="Seuylemezian A."/>
            <person name="Cooper K."/>
            <person name="Vaishampayan P."/>
        </authorList>
    </citation>
    <scope>NUCLEOTIDE SEQUENCE [LARGE SCALE GENOMIC DNA]</scope>
    <source>
        <strain evidence="7 8">V48-19</strain>
    </source>
</reference>
<name>A0A9Q6A5F5_9BACI</name>
<evidence type="ECO:0000256" key="5">
    <source>
        <dbReference type="ARBA" id="ARBA00022944"/>
    </source>
</evidence>
<protein>
    <submittedName>
        <fullName evidence="7">CDP-glycerol--glycerophosphate glycerophosphotransferase</fullName>
    </submittedName>
</protein>
<dbReference type="SUPFAM" id="SSF53756">
    <property type="entry name" value="UDP-Glycosyltransferase/glycogen phosphorylase"/>
    <property type="match status" value="1"/>
</dbReference>
<dbReference type="AlphaFoldDB" id="A0A9Q6A5F5"/>
<evidence type="ECO:0000256" key="4">
    <source>
        <dbReference type="ARBA" id="ARBA00022679"/>
    </source>
</evidence>
<evidence type="ECO:0000256" key="6">
    <source>
        <dbReference type="ARBA" id="ARBA00023136"/>
    </source>
</evidence>
<evidence type="ECO:0000313" key="7">
    <source>
        <dbReference type="EMBL" id="PLS03838.1"/>
    </source>
</evidence>
<evidence type="ECO:0000313" key="8">
    <source>
        <dbReference type="Proteomes" id="UP000234803"/>
    </source>
</evidence>
<dbReference type="Gene3D" id="3.40.50.11820">
    <property type="match status" value="1"/>
</dbReference>
<dbReference type="PANTHER" id="PTHR37316">
    <property type="entry name" value="TEICHOIC ACID GLYCEROL-PHOSPHATE PRIMASE"/>
    <property type="match status" value="1"/>
</dbReference>
<dbReference type="GO" id="GO:0047355">
    <property type="term" value="F:CDP-glycerol glycerophosphotransferase activity"/>
    <property type="evidence" value="ECO:0007669"/>
    <property type="project" value="InterPro"/>
</dbReference>
<gene>
    <name evidence="7" type="ORF">CUU63_21020</name>
</gene>
<dbReference type="InterPro" id="IPR043149">
    <property type="entry name" value="TagF_N"/>
</dbReference>
<evidence type="ECO:0000256" key="3">
    <source>
        <dbReference type="ARBA" id="ARBA00022475"/>
    </source>
</evidence>
<proteinExistence type="inferred from homology"/>
<sequence>MKIRALLANCYLYLLSAIAFFLQWVKPRNNVTLLISFEANAKAILEEYERKQYPFTLNILYTQQASSIAERFSQIQAYSLKEKSPIHLFRAVYLMFSSKVVLTDNYFLLTNVLNKRPQTKCIQVWHANGSLKKFGLEDITNLQRTQTDLKRFKKVYRSFDYITVGSEEMADIFKKSFGVKDHQLLRTGVPLTDPYYTHSKKKNADFQKNKKKIILYAPTFRDYDMNTIQLPLTEEQLIHQLNGEYVLYVKLHPAVQNNIAFTSSSHYIKNVSDYSLYDLLITADILITDYSSVPFEYSILNKPILFYTYDFKKYNEERGLIDNYLSVIPGRACYDSQSLLNEILRASFNIPAIKDFSAKWNLYSRGNSSKNLLQFIKDQI</sequence>
<comment type="subcellular location">
    <subcellularLocation>
        <location evidence="1">Cell membrane</location>
        <topology evidence="1">Peripheral membrane protein</topology>
    </subcellularLocation>
</comment>
<keyword evidence="4" id="KW-0808">Transferase</keyword>
<keyword evidence="5" id="KW-0777">Teichoic acid biosynthesis</keyword>
<dbReference type="InterPro" id="IPR043148">
    <property type="entry name" value="TagF_C"/>
</dbReference>
<dbReference type="PANTHER" id="PTHR37316:SF1">
    <property type="entry name" value="TEICHOIC ACID GLYCEROL-PHOSPHATE PRIMASE"/>
    <property type="match status" value="1"/>
</dbReference>
<dbReference type="EMBL" id="PGUV01000020">
    <property type="protein sequence ID" value="PLS03838.1"/>
    <property type="molecule type" value="Genomic_DNA"/>
</dbReference>
<dbReference type="InterPro" id="IPR051612">
    <property type="entry name" value="Teichoic_Acid_Biosynth"/>
</dbReference>
<dbReference type="Pfam" id="PF04464">
    <property type="entry name" value="Glyphos_transf"/>
    <property type="match status" value="1"/>
</dbReference>
<organism evidence="7 8">
    <name type="scientific">Bacillus halotolerans</name>
    <dbReference type="NCBI Taxonomy" id="260554"/>
    <lineage>
        <taxon>Bacteria</taxon>
        <taxon>Bacillati</taxon>
        <taxon>Bacillota</taxon>
        <taxon>Bacilli</taxon>
        <taxon>Bacillales</taxon>
        <taxon>Bacillaceae</taxon>
        <taxon>Bacillus</taxon>
    </lineage>
</organism>
<dbReference type="GO" id="GO:0005886">
    <property type="term" value="C:plasma membrane"/>
    <property type="evidence" value="ECO:0007669"/>
    <property type="project" value="UniProtKB-SubCell"/>
</dbReference>
<comment type="similarity">
    <text evidence="2">Belongs to the CDP-glycerol glycerophosphotransferase family.</text>
</comment>
<comment type="caution">
    <text evidence="7">The sequence shown here is derived from an EMBL/GenBank/DDBJ whole genome shotgun (WGS) entry which is preliminary data.</text>
</comment>
<accession>A0A9Q6A5F5</accession>
<keyword evidence="3" id="KW-1003">Cell membrane</keyword>
<keyword evidence="6" id="KW-0472">Membrane</keyword>
<dbReference type="InterPro" id="IPR007554">
    <property type="entry name" value="Glycerophosphate_synth"/>
</dbReference>
<evidence type="ECO:0000256" key="2">
    <source>
        <dbReference type="ARBA" id="ARBA00010488"/>
    </source>
</evidence>
<dbReference type="Gene3D" id="3.40.50.12580">
    <property type="match status" value="1"/>
</dbReference>
<dbReference type="RefSeq" id="WP_101861404.1">
    <property type="nucleotide sequence ID" value="NZ_CP065858.1"/>
</dbReference>
<dbReference type="GO" id="GO:0019350">
    <property type="term" value="P:teichoic acid biosynthetic process"/>
    <property type="evidence" value="ECO:0007669"/>
    <property type="project" value="UniProtKB-KW"/>
</dbReference>
<evidence type="ECO:0000256" key="1">
    <source>
        <dbReference type="ARBA" id="ARBA00004202"/>
    </source>
</evidence>